<proteinExistence type="predicted"/>
<keyword evidence="1" id="KW-0812">Transmembrane</keyword>
<evidence type="ECO:0000313" key="2">
    <source>
        <dbReference type="EMBL" id="PJA20665.1"/>
    </source>
</evidence>
<dbReference type="EMBL" id="PFQF01000020">
    <property type="protein sequence ID" value="PJA20665.1"/>
    <property type="molecule type" value="Genomic_DNA"/>
</dbReference>
<dbReference type="InterPro" id="IPR024414">
    <property type="entry name" value="Uncharacterised_PrgI"/>
</dbReference>
<keyword evidence="1" id="KW-0472">Membrane</keyword>
<organism evidence="2 3">
    <name type="scientific">Candidatus Berkelbacteria bacterium CG_4_10_14_0_2_um_filter_35_9_33_12</name>
    <dbReference type="NCBI Taxonomy" id="1974499"/>
    <lineage>
        <taxon>Bacteria</taxon>
        <taxon>Candidatus Berkelbacteria</taxon>
    </lineage>
</organism>
<dbReference type="AlphaFoldDB" id="A0A2M7W4F2"/>
<evidence type="ECO:0000313" key="3">
    <source>
        <dbReference type="Proteomes" id="UP000230137"/>
    </source>
</evidence>
<dbReference type="Proteomes" id="UP000230137">
    <property type="component" value="Unassembled WGS sequence"/>
</dbReference>
<feature type="transmembrane region" description="Helical" evidence="1">
    <location>
        <begin position="20"/>
        <end position="39"/>
    </location>
</feature>
<comment type="caution">
    <text evidence="2">The sequence shown here is derived from an EMBL/GenBank/DDBJ whole genome shotgun (WGS) entry which is preliminary data.</text>
</comment>
<protein>
    <recommendedName>
        <fullName evidence="4">PrgI family protein</fullName>
    </recommendedName>
</protein>
<gene>
    <name evidence="2" type="ORF">COX60_01060</name>
</gene>
<evidence type="ECO:0008006" key="4">
    <source>
        <dbReference type="Google" id="ProtNLM"/>
    </source>
</evidence>
<name>A0A2M7W4F2_9BACT</name>
<dbReference type="Pfam" id="PF12666">
    <property type="entry name" value="PrgI"/>
    <property type="match status" value="1"/>
</dbReference>
<feature type="transmembrane region" description="Helical" evidence="1">
    <location>
        <begin position="45"/>
        <end position="64"/>
    </location>
</feature>
<sequence>MARYKVPQNIDLQDKIFGPLTLFQFLYVLAGGMIFYIFFKNQQMILMIFIGIPAFLIGIALAFVKINDQPFTKFIFSFVSFSLGVKKRIWRKTGQTATAEITPDKEVKKVKAPAKNLSVNDISQIAQVLDNRKY</sequence>
<accession>A0A2M7W4F2</accession>
<keyword evidence="1" id="KW-1133">Transmembrane helix</keyword>
<reference evidence="3" key="1">
    <citation type="submission" date="2017-09" db="EMBL/GenBank/DDBJ databases">
        <title>Depth-based differentiation of microbial function through sediment-hosted aquifers and enrichment of novel symbionts in the deep terrestrial subsurface.</title>
        <authorList>
            <person name="Probst A.J."/>
            <person name="Ladd B."/>
            <person name="Jarett J.K."/>
            <person name="Geller-Mcgrath D.E."/>
            <person name="Sieber C.M.K."/>
            <person name="Emerson J.B."/>
            <person name="Anantharaman K."/>
            <person name="Thomas B.C."/>
            <person name="Malmstrom R."/>
            <person name="Stieglmeier M."/>
            <person name="Klingl A."/>
            <person name="Woyke T."/>
            <person name="Ryan C.M."/>
            <person name="Banfield J.F."/>
        </authorList>
    </citation>
    <scope>NUCLEOTIDE SEQUENCE [LARGE SCALE GENOMIC DNA]</scope>
</reference>
<evidence type="ECO:0000256" key="1">
    <source>
        <dbReference type="SAM" id="Phobius"/>
    </source>
</evidence>